<feature type="signal peptide" evidence="2">
    <location>
        <begin position="1"/>
        <end position="19"/>
    </location>
</feature>
<dbReference type="GO" id="GO:0004356">
    <property type="term" value="F:glutamine synthetase activity"/>
    <property type="evidence" value="ECO:0007669"/>
    <property type="project" value="InterPro"/>
</dbReference>
<dbReference type="AlphaFoldDB" id="A0A9W9PFR9"/>
<keyword evidence="2" id="KW-0732">Signal</keyword>
<feature type="chain" id="PRO_5040885992" evidence="2">
    <location>
        <begin position="20"/>
        <end position="110"/>
    </location>
</feature>
<sequence>MYLTLTVILAAGCLGVSKSEPLVWPDFALHDDQDLPRKKRLPQHLEKALSVLESGSHDLTGDFTRRFKYGPMIDHYVKIKRYEISLFCDDGFYDGFYDEQRKLPVLMNLW</sequence>
<evidence type="ECO:0000313" key="4">
    <source>
        <dbReference type="EMBL" id="KAJ5242474.1"/>
    </source>
</evidence>
<evidence type="ECO:0000256" key="2">
    <source>
        <dbReference type="SAM" id="SignalP"/>
    </source>
</evidence>
<dbReference type="GeneID" id="81378888"/>
<comment type="similarity">
    <text evidence="1">Belongs to the glutamine synthetase family.</text>
</comment>
<evidence type="ECO:0000313" key="5">
    <source>
        <dbReference type="Proteomes" id="UP001147733"/>
    </source>
</evidence>
<dbReference type="Gene3D" id="3.30.590.10">
    <property type="entry name" value="Glutamine synthetase/guanido kinase, catalytic domain"/>
    <property type="match status" value="1"/>
</dbReference>
<reference evidence="4" key="2">
    <citation type="journal article" date="2023" name="IMA Fungus">
        <title>Comparative genomic study of the Penicillium genus elucidates a diverse pangenome and 15 lateral gene transfer events.</title>
        <authorList>
            <person name="Petersen C."/>
            <person name="Sorensen T."/>
            <person name="Nielsen M.R."/>
            <person name="Sondergaard T.E."/>
            <person name="Sorensen J.L."/>
            <person name="Fitzpatrick D.A."/>
            <person name="Frisvad J.C."/>
            <person name="Nielsen K.L."/>
        </authorList>
    </citation>
    <scope>NUCLEOTIDE SEQUENCE</scope>
    <source>
        <strain evidence="4">IBT 23319</strain>
    </source>
</reference>
<dbReference type="RefSeq" id="XP_056505478.1">
    <property type="nucleotide sequence ID" value="XM_056639721.1"/>
</dbReference>
<protein>
    <submittedName>
        <fullName evidence="4">Glutamine synthetase</fullName>
    </submittedName>
</protein>
<evidence type="ECO:0000259" key="3">
    <source>
        <dbReference type="Pfam" id="PF00120"/>
    </source>
</evidence>
<name>A0A9W9PFR9_PENCI</name>
<dbReference type="InterPro" id="IPR008146">
    <property type="entry name" value="Gln_synth_cat_dom"/>
</dbReference>
<dbReference type="InterPro" id="IPR014746">
    <property type="entry name" value="Gln_synth/guanido_kin_cat_dom"/>
</dbReference>
<gene>
    <name evidence="4" type="ORF">N7469_000801</name>
</gene>
<reference evidence="4" key="1">
    <citation type="submission" date="2022-11" db="EMBL/GenBank/DDBJ databases">
        <authorList>
            <person name="Petersen C."/>
        </authorList>
    </citation>
    <scope>NUCLEOTIDE SEQUENCE</scope>
    <source>
        <strain evidence="4">IBT 23319</strain>
    </source>
</reference>
<dbReference type="Proteomes" id="UP001147733">
    <property type="component" value="Unassembled WGS sequence"/>
</dbReference>
<dbReference type="SUPFAM" id="SSF55931">
    <property type="entry name" value="Glutamine synthetase/guanido kinase"/>
    <property type="match status" value="1"/>
</dbReference>
<accession>A0A9W9PFR9</accession>
<evidence type="ECO:0000256" key="1">
    <source>
        <dbReference type="RuleBase" id="RU000384"/>
    </source>
</evidence>
<dbReference type="EMBL" id="JAPQKT010000001">
    <property type="protein sequence ID" value="KAJ5242474.1"/>
    <property type="molecule type" value="Genomic_DNA"/>
</dbReference>
<organism evidence="4 5">
    <name type="scientific">Penicillium citrinum</name>
    <dbReference type="NCBI Taxonomy" id="5077"/>
    <lineage>
        <taxon>Eukaryota</taxon>
        <taxon>Fungi</taxon>
        <taxon>Dikarya</taxon>
        <taxon>Ascomycota</taxon>
        <taxon>Pezizomycotina</taxon>
        <taxon>Eurotiomycetes</taxon>
        <taxon>Eurotiomycetidae</taxon>
        <taxon>Eurotiales</taxon>
        <taxon>Aspergillaceae</taxon>
        <taxon>Penicillium</taxon>
    </lineage>
</organism>
<comment type="caution">
    <text evidence="4">The sequence shown here is derived from an EMBL/GenBank/DDBJ whole genome shotgun (WGS) entry which is preliminary data.</text>
</comment>
<proteinExistence type="inferred from homology"/>
<keyword evidence="5" id="KW-1185">Reference proteome</keyword>
<dbReference type="Pfam" id="PF00120">
    <property type="entry name" value="Gln-synt_C"/>
    <property type="match status" value="1"/>
</dbReference>
<feature type="domain" description="GS catalytic" evidence="3">
    <location>
        <begin position="2"/>
        <end position="87"/>
    </location>
</feature>